<feature type="compositionally biased region" description="Acidic residues" evidence="1">
    <location>
        <begin position="112"/>
        <end position="127"/>
    </location>
</feature>
<gene>
    <name evidence="2" type="ORF">CYCCA115_LOCUS10002</name>
</gene>
<proteinExistence type="predicted"/>
<feature type="compositionally biased region" description="Polar residues" evidence="1">
    <location>
        <begin position="67"/>
        <end position="86"/>
    </location>
</feature>
<feature type="compositionally biased region" description="Polar residues" evidence="1">
    <location>
        <begin position="151"/>
        <end position="179"/>
    </location>
</feature>
<feature type="non-terminal residue" evidence="2">
    <location>
        <position position="282"/>
    </location>
</feature>
<dbReference type="AlphaFoldDB" id="A0AAD2CTY9"/>
<evidence type="ECO:0000313" key="3">
    <source>
        <dbReference type="Proteomes" id="UP001295423"/>
    </source>
</evidence>
<feature type="compositionally biased region" description="Basic residues" evidence="1">
    <location>
        <begin position="185"/>
        <end position="199"/>
    </location>
</feature>
<feature type="compositionally biased region" description="Basic and acidic residues" evidence="1">
    <location>
        <begin position="28"/>
        <end position="43"/>
    </location>
</feature>
<dbReference type="Proteomes" id="UP001295423">
    <property type="component" value="Unassembled WGS sequence"/>
</dbReference>
<organism evidence="2 3">
    <name type="scientific">Cylindrotheca closterium</name>
    <dbReference type="NCBI Taxonomy" id="2856"/>
    <lineage>
        <taxon>Eukaryota</taxon>
        <taxon>Sar</taxon>
        <taxon>Stramenopiles</taxon>
        <taxon>Ochrophyta</taxon>
        <taxon>Bacillariophyta</taxon>
        <taxon>Bacillariophyceae</taxon>
        <taxon>Bacillariophycidae</taxon>
        <taxon>Bacillariales</taxon>
        <taxon>Bacillariaceae</taxon>
        <taxon>Cylindrotheca</taxon>
    </lineage>
</organism>
<comment type="caution">
    <text evidence="2">The sequence shown here is derived from an EMBL/GenBank/DDBJ whole genome shotgun (WGS) entry which is preliminary data.</text>
</comment>
<feature type="compositionally biased region" description="Polar residues" evidence="1">
    <location>
        <begin position="242"/>
        <end position="252"/>
    </location>
</feature>
<evidence type="ECO:0000313" key="2">
    <source>
        <dbReference type="EMBL" id="CAJ1945859.1"/>
    </source>
</evidence>
<feature type="region of interest" description="Disordered" evidence="1">
    <location>
        <begin position="1"/>
        <end position="94"/>
    </location>
</feature>
<sequence length="282" mass="30779">MATTNNATTIDDIKRSHRRQRRMTIEASLDRFDPQMTDTELKSAPRLLADDEPIQSLPPKTPASAPPVTSFNDSSGMTSKEASSNPPCEGGFNLVLRPMMRQPSALTFSPFDLDDDDEDVDVDDDVESVTGKENTANNTTNNKNIIVSPKPMTNTIETKISTNVESSNYTNPKIQTLAPSTSKTSKSKKDRKTNKKNKKSSAEIRPLLPSSGTLSRLPLVTSKRKTKRASTGSALTMEDVGNHSSTTDTKASLSIARDGFSKSRKGRSKSPSSRLQEGKRES</sequence>
<keyword evidence="3" id="KW-1185">Reference proteome</keyword>
<evidence type="ECO:0000256" key="1">
    <source>
        <dbReference type="SAM" id="MobiDB-lite"/>
    </source>
</evidence>
<protein>
    <submittedName>
        <fullName evidence="2">Uncharacterized protein</fullName>
    </submittedName>
</protein>
<reference evidence="2" key="1">
    <citation type="submission" date="2023-08" db="EMBL/GenBank/DDBJ databases">
        <authorList>
            <person name="Audoor S."/>
            <person name="Bilcke G."/>
        </authorList>
    </citation>
    <scope>NUCLEOTIDE SEQUENCE</scope>
</reference>
<feature type="region of interest" description="Disordered" evidence="1">
    <location>
        <begin position="107"/>
        <end position="282"/>
    </location>
</feature>
<name>A0AAD2CTY9_9STRA</name>
<feature type="compositionally biased region" description="Low complexity" evidence="1">
    <location>
        <begin position="134"/>
        <end position="144"/>
    </location>
</feature>
<dbReference type="EMBL" id="CAKOGP040001549">
    <property type="protein sequence ID" value="CAJ1945859.1"/>
    <property type="molecule type" value="Genomic_DNA"/>
</dbReference>
<accession>A0AAD2CTY9</accession>